<dbReference type="GO" id="GO:0046982">
    <property type="term" value="F:protein heterodimerization activity"/>
    <property type="evidence" value="ECO:0007669"/>
    <property type="project" value="InterPro"/>
</dbReference>
<dbReference type="EMBL" id="HBFQ01008423">
    <property type="protein sequence ID" value="CAD8831572.1"/>
    <property type="molecule type" value="Transcribed_RNA"/>
</dbReference>
<evidence type="ECO:0000256" key="7">
    <source>
        <dbReference type="ARBA" id="ARBA00023269"/>
    </source>
</evidence>
<name>A0A7S0ZT65_NOCSC</name>
<evidence type="ECO:0000256" key="1">
    <source>
        <dbReference type="ARBA" id="ARBA00004123"/>
    </source>
</evidence>
<evidence type="ECO:0000256" key="5">
    <source>
        <dbReference type="ARBA" id="ARBA00023125"/>
    </source>
</evidence>
<evidence type="ECO:0000259" key="9">
    <source>
        <dbReference type="Pfam" id="PF00125"/>
    </source>
</evidence>
<organism evidence="10">
    <name type="scientific">Noctiluca scintillans</name>
    <name type="common">Sea sparkle</name>
    <name type="synonym">Red tide dinoflagellate</name>
    <dbReference type="NCBI Taxonomy" id="2966"/>
    <lineage>
        <taxon>Eukaryota</taxon>
        <taxon>Sar</taxon>
        <taxon>Alveolata</taxon>
        <taxon>Dinophyceae</taxon>
        <taxon>Noctilucales</taxon>
        <taxon>Noctilucaceae</taxon>
        <taxon>Noctiluca</taxon>
    </lineage>
</organism>
<evidence type="ECO:0000256" key="2">
    <source>
        <dbReference type="ARBA" id="ARBA00004286"/>
    </source>
</evidence>
<gene>
    <name evidence="10" type="ORF">NSCI0253_LOCUS5919</name>
</gene>
<dbReference type="InterPro" id="IPR032458">
    <property type="entry name" value="Histone_H2A_CS"/>
</dbReference>
<reference evidence="10" key="1">
    <citation type="submission" date="2021-01" db="EMBL/GenBank/DDBJ databases">
        <authorList>
            <person name="Corre E."/>
            <person name="Pelletier E."/>
            <person name="Niang G."/>
            <person name="Scheremetjew M."/>
            <person name="Finn R."/>
            <person name="Kale V."/>
            <person name="Holt S."/>
            <person name="Cochrane G."/>
            <person name="Meng A."/>
            <person name="Brown T."/>
            <person name="Cohen L."/>
        </authorList>
    </citation>
    <scope>NUCLEOTIDE SEQUENCE</scope>
</reference>
<evidence type="ECO:0000256" key="8">
    <source>
        <dbReference type="RuleBase" id="RU003767"/>
    </source>
</evidence>
<dbReference type="PANTHER" id="PTHR23430">
    <property type="entry name" value="HISTONE H2A"/>
    <property type="match status" value="1"/>
</dbReference>
<evidence type="ECO:0000313" key="10">
    <source>
        <dbReference type="EMBL" id="CAD8831572.1"/>
    </source>
</evidence>
<evidence type="ECO:0000256" key="4">
    <source>
        <dbReference type="ARBA" id="ARBA00022454"/>
    </source>
</evidence>
<evidence type="ECO:0000256" key="6">
    <source>
        <dbReference type="ARBA" id="ARBA00023242"/>
    </source>
</evidence>
<dbReference type="SUPFAM" id="SSF47113">
    <property type="entry name" value="Histone-fold"/>
    <property type="match status" value="1"/>
</dbReference>
<comment type="similarity">
    <text evidence="3 8">Belongs to the histone H2A family.</text>
</comment>
<sequence length="148" mass="15965">MNLDLARGLKFTVRAVSCEGRAIDLQSALAPLLPKCKHLSKGSKGSGKCSSRSSRAGLQFPVRRLHRCLKGHVPKDHRVGGLSGVFAASVMEYLAAEVLELAGNAAKEKGKTRIMPRHIRSAFRDDEELDSLLRSTVHADSSSLSPCS</sequence>
<accession>A0A7S0ZT65</accession>
<comment type="subunit">
    <text evidence="8">The nucleosome is a histone octamer containing two molecules each of H2A, H2B, H3 and H4 assembled in one H3-H4 heterotetramer and two H2A-H2B heterodimers. The octamer wraps approximately 147 bp of DNA.</text>
</comment>
<dbReference type="GO" id="GO:0030527">
    <property type="term" value="F:structural constituent of chromatin"/>
    <property type="evidence" value="ECO:0007669"/>
    <property type="project" value="InterPro"/>
</dbReference>
<dbReference type="InterPro" id="IPR009072">
    <property type="entry name" value="Histone-fold"/>
</dbReference>
<keyword evidence="4 8" id="KW-0158">Chromosome</keyword>
<dbReference type="Gene3D" id="1.10.20.10">
    <property type="entry name" value="Histone, subunit A"/>
    <property type="match status" value="1"/>
</dbReference>
<dbReference type="GO" id="GO:0003677">
    <property type="term" value="F:DNA binding"/>
    <property type="evidence" value="ECO:0007669"/>
    <property type="project" value="UniProtKB-KW"/>
</dbReference>
<feature type="domain" description="Core Histone H2A/H2B/H3" evidence="9">
    <location>
        <begin position="42"/>
        <end position="124"/>
    </location>
</feature>
<dbReference type="AlphaFoldDB" id="A0A7S0ZT65"/>
<dbReference type="InterPro" id="IPR007125">
    <property type="entry name" value="H2A/H2B/H3"/>
</dbReference>
<dbReference type="SMART" id="SM00414">
    <property type="entry name" value="H2A"/>
    <property type="match status" value="1"/>
</dbReference>
<keyword evidence="5 8" id="KW-0238">DNA-binding</keyword>
<dbReference type="InterPro" id="IPR002119">
    <property type="entry name" value="Histone_H2A"/>
</dbReference>
<proteinExistence type="inferred from homology"/>
<dbReference type="Pfam" id="PF00125">
    <property type="entry name" value="Histone"/>
    <property type="match status" value="1"/>
</dbReference>
<protein>
    <recommendedName>
        <fullName evidence="8">Histone H2A</fullName>
    </recommendedName>
</protein>
<dbReference type="CDD" id="cd00074">
    <property type="entry name" value="HFD_H2A"/>
    <property type="match status" value="1"/>
</dbReference>
<evidence type="ECO:0000256" key="3">
    <source>
        <dbReference type="ARBA" id="ARBA00010691"/>
    </source>
</evidence>
<dbReference type="GO" id="GO:0000786">
    <property type="term" value="C:nucleosome"/>
    <property type="evidence" value="ECO:0007669"/>
    <property type="project" value="UniProtKB-KW"/>
</dbReference>
<dbReference type="PROSITE" id="PS00046">
    <property type="entry name" value="HISTONE_H2A"/>
    <property type="match status" value="1"/>
</dbReference>
<keyword evidence="6 8" id="KW-0539">Nucleus</keyword>
<dbReference type="PRINTS" id="PR00620">
    <property type="entry name" value="HISTONEH2A"/>
</dbReference>
<comment type="subcellular location">
    <subcellularLocation>
        <location evidence="2">Chromosome</location>
    </subcellularLocation>
    <subcellularLocation>
        <location evidence="1 8">Nucleus</location>
    </subcellularLocation>
</comment>
<keyword evidence="7 8" id="KW-0544">Nucleosome core</keyword>
<dbReference type="GO" id="GO:0005634">
    <property type="term" value="C:nucleus"/>
    <property type="evidence" value="ECO:0007669"/>
    <property type="project" value="UniProtKB-SubCell"/>
</dbReference>